<organism evidence="1 2">
    <name type="scientific">Penicillium vulpinum</name>
    <dbReference type="NCBI Taxonomy" id="29845"/>
    <lineage>
        <taxon>Eukaryota</taxon>
        <taxon>Fungi</taxon>
        <taxon>Dikarya</taxon>
        <taxon>Ascomycota</taxon>
        <taxon>Pezizomycotina</taxon>
        <taxon>Eurotiomycetes</taxon>
        <taxon>Eurotiomycetidae</taxon>
        <taxon>Eurotiales</taxon>
        <taxon>Aspergillaceae</taxon>
        <taxon>Penicillium</taxon>
    </lineage>
</organism>
<gene>
    <name evidence="1" type="ORF">PENVUL_c014G04112</name>
</gene>
<dbReference type="InterPro" id="IPR023214">
    <property type="entry name" value="HAD_sf"/>
</dbReference>
<reference evidence="2" key="1">
    <citation type="journal article" date="2017" name="Nat. Microbiol.">
        <title>Global analysis of biosynthetic gene clusters reveals vast potential of secondary metabolite production in Penicillium species.</title>
        <authorList>
            <person name="Nielsen J.C."/>
            <person name="Grijseels S."/>
            <person name="Prigent S."/>
            <person name="Ji B."/>
            <person name="Dainat J."/>
            <person name="Nielsen K.F."/>
            <person name="Frisvad J.C."/>
            <person name="Workman M."/>
            <person name="Nielsen J."/>
        </authorList>
    </citation>
    <scope>NUCLEOTIDE SEQUENCE [LARGE SCALE GENOMIC DNA]</scope>
    <source>
        <strain evidence="2">IBT 29486</strain>
    </source>
</reference>
<comment type="caution">
    <text evidence="1">The sequence shown here is derived from an EMBL/GenBank/DDBJ whole genome shotgun (WGS) entry which is preliminary data.</text>
</comment>
<name>A0A1V6S0D0_9EURO</name>
<dbReference type="OrthoDB" id="19045at2759"/>
<dbReference type="AlphaFoldDB" id="A0A1V6S0D0"/>
<sequence>MALPVTWTLHRSEGFFLVGRCSGLEPVYSNTDLRNNIKVAVIDLKETLIMSKSGTLHGKDVTDWRWWDESVPVKLRALALGPETARSQVPSRAEFEG</sequence>
<dbReference type="Pfam" id="PF08645">
    <property type="entry name" value="PNK3P"/>
    <property type="match status" value="1"/>
</dbReference>
<dbReference type="EMBL" id="MDYP01000014">
    <property type="protein sequence ID" value="OQE07194.1"/>
    <property type="molecule type" value="Genomic_DNA"/>
</dbReference>
<dbReference type="Proteomes" id="UP000191518">
    <property type="component" value="Unassembled WGS sequence"/>
</dbReference>
<evidence type="ECO:0000313" key="1">
    <source>
        <dbReference type="EMBL" id="OQE07194.1"/>
    </source>
</evidence>
<accession>A0A1V6S0D0</accession>
<keyword evidence="2" id="KW-1185">Reference proteome</keyword>
<proteinExistence type="predicted"/>
<dbReference type="Gene3D" id="3.40.50.1000">
    <property type="entry name" value="HAD superfamily/HAD-like"/>
    <property type="match status" value="1"/>
</dbReference>
<dbReference type="InterPro" id="IPR013954">
    <property type="entry name" value="PNK3P"/>
</dbReference>
<evidence type="ECO:0000313" key="2">
    <source>
        <dbReference type="Proteomes" id="UP000191518"/>
    </source>
</evidence>
<protein>
    <submittedName>
        <fullName evidence="1">Uncharacterized protein</fullName>
    </submittedName>
</protein>